<dbReference type="InterPro" id="IPR012337">
    <property type="entry name" value="RNaseH-like_sf"/>
</dbReference>
<evidence type="ECO:0000259" key="5">
    <source>
        <dbReference type="PROSITE" id="PS50994"/>
    </source>
</evidence>
<dbReference type="EMBL" id="ADVG01000002">
    <property type="protein sequence ID" value="EFH86194.1"/>
    <property type="molecule type" value="Genomic_DNA"/>
</dbReference>
<dbReference type="InterPro" id="IPR001584">
    <property type="entry name" value="Integrase_cat-core"/>
</dbReference>
<keyword evidence="9" id="KW-1185">Reference proteome</keyword>
<dbReference type="CDD" id="cd00397">
    <property type="entry name" value="DNA_BRE_C"/>
    <property type="match status" value="1"/>
</dbReference>
<dbReference type="InterPro" id="IPR036397">
    <property type="entry name" value="RNaseH_sf"/>
</dbReference>
<dbReference type="AlphaFoldDB" id="D6TK94"/>
<dbReference type="InterPro" id="IPR013762">
    <property type="entry name" value="Integrase-like_cat_sf"/>
</dbReference>
<keyword evidence="3" id="KW-0233">DNA recombination</keyword>
<feature type="domain" description="Core-binding (CB)" evidence="7">
    <location>
        <begin position="624"/>
        <end position="716"/>
    </location>
</feature>
<dbReference type="InParanoid" id="D6TK94"/>
<organism evidence="8 9">
    <name type="scientific">Ktedonobacter racemifer DSM 44963</name>
    <dbReference type="NCBI Taxonomy" id="485913"/>
    <lineage>
        <taxon>Bacteria</taxon>
        <taxon>Bacillati</taxon>
        <taxon>Chloroflexota</taxon>
        <taxon>Ktedonobacteria</taxon>
        <taxon>Ktedonobacterales</taxon>
        <taxon>Ktedonobacteraceae</taxon>
        <taxon>Ktedonobacter</taxon>
    </lineage>
</organism>
<dbReference type="PANTHER" id="PTHR30349:SF41">
    <property type="entry name" value="INTEGRASE_RECOMBINASE PROTEIN MJ0367-RELATED"/>
    <property type="match status" value="1"/>
</dbReference>
<dbReference type="PANTHER" id="PTHR30349">
    <property type="entry name" value="PHAGE INTEGRASE-RELATED"/>
    <property type="match status" value="1"/>
</dbReference>
<dbReference type="GO" id="GO:0003677">
    <property type="term" value="F:DNA binding"/>
    <property type="evidence" value="ECO:0007669"/>
    <property type="project" value="UniProtKB-UniRule"/>
</dbReference>
<dbReference type="SUPFAM" id="SSF56349">
    <property type="entry name" value="DNA breaking-rejoining enzymes"/>
    <property type="match status" value="1"/>
</dbReference>
<dbReference type="InterPro" id="IPR044068">
    <property type="entry name" value="CB"/>
</dbReference>
<dbReference type="InterPro" id="IPR002104">
    <property type="entry name" value="Integrase_catalytic"/>
</dbReference>
<dbReference type="Pfam" id="PF00589">
    <property type="entry name" value="Phage_integrase"/>
    <property type="match status" value="1"/>
</dbReference>
<evidence type="ECO:0000256" key="2">
    <source>
        <dbReference type="ARBA" id="ARBA00023125"/>
    </source>
</evidence>
<dbReference type="GO" id="GO:0006310">
    <property type="term" value="P:DNA recombination"/>
    <property type="evidence" value="ECO:0007669"/>
    <property type="project" value="UniProtKB-KW"/>
</dbReference>
<protein>
    <submittedName>
        <fullName evidence="8">Integrase family protein</fullName>
    </submittedName>
</protein>
<dbReference type="InterPro" id="IPR011010">
    <property type="entry name" value="DNA_brk_join_enz"/>
</dbReference>
<dbReference type="Pfam" id="PF00665">
    <property type="entry name" value="rve"/>
    <property type="match status" value="1"/>
</dbReference>
<dbReference type="PROSITE" id="PS51898">
    <property type="entry name" value="TYR_RECOMBINASE"/>
    <property type="match status" value="1"/>
</dbReference>
<evidence type="ECO:0000259" key="7">
    <source>
        <dbReference type="PROSITE" id="PS51900"/>
    </source>
</evidence>
<feature type="domain" description="Tyr recombinase" evidence="6">
    <location>
        <begin position="737"/>
        <end position="938"/>
    </location>
</feature>
<feature type="domain" description="Integrase catalytic" evidence="5">
    <location>
        <begin position="179"/>
        <end position="359"/>
    </location>
</feature>
<evidence type="ECO:0000256" key="4">
    <source>
        <dbReference type="PROSITE-ProRule" id="PRU01248"/>
    </source>
</evidence>
<dbReference type="eggNOG" id="COG4974">
    <property type="taxonomic scope" value="Bacteria"/>
</dbReference>
<comment type="caution">
    <text evidence="8">The sequence shown here is derived from an EMBL/GenBank/DDBJ whole genome shotgun (WGS) entry which is preliminary data.</text>
</comment>
<accession>D6TK94</accession>
<dbReference type="InterPro" id="IPR050090">
    <property type="entry name" value="Tyrosine_recombinase_XerCD"/>
</dbReference>
<dbReference type="GO" id="GO:0015074">
    <property type="term" value="P:DNA integration"/>
    <property type="evidence" value="ECO:0007669"/>
    <property type="project" value="InterPro"/>
</dbReference>
<proteinExistence type="inferred from homology"/>
<dbReference type="Proteomes" id="UP000004508">
    <property type="component" value="Unassembled WGS sequence"/>
</dbReference>
<dbReference type="Gene3D" id="1.10.150.130">
    <property type="match status" value="1"/>
</dbReference>
<dbReference type="InterPro" id="IPR010998">
    <property type="entry name" value="Integrase_recombinase_N"/>
</dbReference>
<dbReference type="Gene3D" id="1.10.443.10">
    <property type="entry name" value="Intergrase catalytic core"/>
    <property type="match status" value="1"/>
</dbReference>
<evidence type="ECO:0000256" key="3">
    <source>
        <dbReference type="ARBA" id="ARBA00023172"/>
    </source>
</evidence>
<reference evidence="8 9" key="1">
    <citation type="journal article" date="2011" name="Stand. Genomic Sci.">
        <title>Non-contiguous finished genome sequence and contextual data of the filamentous soil bacterium Ktedonobacter racemifer type strain (SOSP1-21).</title>
        <authorList>
            <person name="Chang Y.J."/>
            <person name="Land M."/>
            <person name="Hauser L."/>
            <person name="Chertkov O."/>
            <person name="Del Rio T.G."/>
            <person name="Nolan M."/>
            <person name="Copeland A."/>
            <person name="Tice H."/>
            <person name="Cheng J.F."/>
            <person name="Lucas S."/>
            <person name="Han C."/>
            <person name="Goodwin L."/>
            <person name="Pitluck S."/>
            <person name="Ivanova N."/>
            <person name="Ovchinikova G."/>
            <person name="Pati A."/>
            <person name="Chen A."/>
            <person name="Palaniappan K."/>
            <person name="Mavromatis K."/>
            <person name="Liolios K."/>
            <person name="Brettin T."/>
            <person name="Fiebig A."/>
            <person name="Rohde M."/>
            <person name="Abt B."/>
            <person name="Goker M."/>
            <person name="Detter J.C."/>
            <person name="Woyke T."/>
            <person name="Bristow J."/>
            <person name="Eisen J.A."/>
            <person name="Markowitz V."/>
            <person name="Hugenholtz P."/>
            <person name="Kyrpides N.C."/>
            <person name="Klenk H.P."/>
            <person name="Lapidus A."/>
        </authorList>
    </citation>
    <scope>NUCLEOTIDE SEQUENCE [LARGE SCALE GENOMIC DNA]</scope>
    <source>
        <strain evidence="9">DSM 44963</strain>
    </source>
</reference>
<dbReference type="PROSITE" id="PS51900">
    <property type="entry name" value="CB"/>
    <property type="match status" value="1"/>
</dbReference>
<dbReference type="eggNOG" id="COG2801">
    <property type="taxonomic scope" value="Bacteria"/>
</dbReference>
<dbReference type="PROSITE" id="PS50994">
    <property type="entry name" value="INTEGRASE"/>
    <property type="match status" value="1"/>
</dbReference>
<dbReference type="STRING" id="485913.Krac_7483"/>
<sequence>MASMPTWFDHKGRKMMGVGLCLHTKREILRSMLPQYRQATLAQKRIILDEFTQLTGYHRKYAMWLLNHTEEGQSSPVRPRPRQYGAAVQEALVQVWDAANRIAAKRFMPFLPTLVEALERYGHLHLSDTDRSQLLTMSVATADRLLRMHRGRGPSGLSTTRPGTLLKQQIPIRTFQQWNETQPGFLEADLVAHGGVDTKGSFLYTLTLTDIATGWTECLPLLSKCQDSVLDALRHAREFFPFPILGLDTDNGGEFINEAVLSYCEQEQITFTRGRPTLKNDQCYVEQKNGNIVRQVVGYDLFVGMQAYQQLGEVYRALHIYVNCFQPSMKLQAKQVDGRKVHLVYDEARTPLQRLMRSKVLSDASEQALMQMFRVIDPILLFAQVKEMQQALFTRTESATGETETLPVRRFCVERCLPTSLAADVLPSALILEQHEQVHESPSLQTLLDWPRTRHDPFKDVWELIASWVIAHPERNCGEMFRELQCLFPERYQPFHLRTLQRGVRKIRACLQETRGEQWQEDILHEDVFRLSVPKMPGVEVCQPDLPVRATTISLARDVLQEQLPGQQMPFLCPVADETKEVPKTAVSTNGSHTLMPDQEQSQGGLLSQNVTHRIASRPRGASLSIEQAIQAYLEAQRRGKRRPKTLEWHQTALHLFQQYLLTECQCDLIHQITEAAVQGWFTFLRERPTARGMFRAAGTIASYARSARAFCQWLVRQRYLMRTPFVHLHVPHEEPGFLHLVEPEEWERLLLACQPGGEKATGEDQAAARNQAVLWILAETGMRTAEVCGMRLSDVDREQGRLRVQGKGSTQRWVPLGYEGFHYLCLYLDHHRLKAGQDVKRRRVGEEPLFLSKTGHPLTSNGIALLFGRLRKQAGITRKEVGPVLLRDTFAVRYLQEGGDLLTLRQQLGQEESAVVKRHLGMSYRKRAHEGGEYAGVEGSAGHVDHSGRRCQVLALCVHRKDIFITCMG</sequence>
<comment type="similarity">
    <text evidence="1">Belongs to the 'phage' integrase family.</text>
</comment>
<evidence type="ECO:0000313" key="8">
    <source>
        <dbReference type="EMBL" id="EFH86194.1"/>
    </source>
</evidence>
<evidence type="ECO:0000313" key="9">
    <source>
        <dbReference type="Proteomes" id="UP000004508"/>
    </source>
</evidence>
<dbReference type="SUPFAM" id="SSF53098">
    <property type="entry name" value="Ribonuclease H-like"/>
    <property type="match status" value="1"/>
</dbReference>
<name>D6TK94_KTERA</name>
<evidence type="ECO:0000256" key="1">
    <source>
        <dbReference type="ARBA" id="ARBA00008857"/>
    </source>
</evidence>
<keyword evidence="2 4" id="KW-0238">DNA-binding</keyword>
<gene>
    <name evidence="8" type="ORF">Krac_7483</name>
</gene>
<evidence type="ECO:0000259" key="6">
    <source>
        <dbReference type="PROSITE" id="PS51898"/>
    </source>
</evidence>
<dbReference type="Gene3D" id="3.30.420.10">
    <property type="entry name" value="Ribonuclease H-like superfamily/Ribonuclease H"/>
    <property type="match status" value="1"/>
</dbReference>